<dbReference type="SUPFAM" id="SSF111321">
    <property type="entry name" value="AF1104-like"/>
    <property type="match status" value="1"/>
</dbReference>
<dbReference type="PIRSF" id="PIRSF006593">
    <property type="entry name" value="UCP006593"/>
    <property type="match status" value="1"/>
</dbReference>
<gene>
    <name evidence="2" type="ORF">CVT63_00990</name>
</gene>
<dbReference type="Proteomes" id="UP000233654">
    <property type="component" value="Unassembled WGS sequence"/>
</dbReference>
<dbReference type="InterPro" id="IPR002791">
    <property type="entry name" value="ARMT1-like_metal-bd"/>
</dbReference>
<protein>
    <recommendedName>
        <fullName evidence="1">Damage-control phosphatase ARMT1-like metal-binding domain-containing protein</fullName>
    </recommendedName>
</protein>
<name>A0A2N3G7T4_9ACTN</name>
<organism evidence="2 3">
    <name type="scientific">Candidatus Anoxymicrobium japonicum</name>
    <dbReference type="NCBI Taxonomy" id="2013648"/>
    <lineage>
        <taxon>Bacteria</taxon>
        <taxon>Bacillati</taxon>
        <taxon>Actinomycetota</taxon>
        <taxon>Candidatus Geothermincolia</taxon>
        <taxon>Candidatus Geothermincolales</taxon>
        <taxon>Candidatus Anoxymicrobiaceae</taxon>
        <taxon>Candidatus Anoxymicrobium</taxon>
    </lineage>
</organism>
<reference evidence="2 3" key="1">
    <citation type="journal article" date="2017" name="ISME J.">
        <title>Potential for microbial H2 and metal transformations associated with novel bacteria and archaea in deep terrestrial subsurface sediments.</title>
        <authorList>
            <person name="Hernsdorf A.W."/>
            <person name="Amano Y."/>
            <person name="Miyakawa K."/>
            <person name="Ise K."/>
            <person name="Suzuki Y."/>
            <person name="Anantharaman K."/>
            <person name="Probst A."/>
            <person name="Burstein D."/>
            <person name="Thomas B.C."/>
            <person name="Banfield J.F."/>
        </authorList>
    </citation>
    <scope>NUCLEOTIDE SEQUENCE [LARGE SCALE GENOMIC DNA]</scope>
    <source>
        <strain evidence="2">HGW-Actinobacteria-3</strain>
    </source>
</reference>
<feature type="domain" description="Damage-control phosphatase ARMT1-like metal-binding" evidence="1">
    <location>
        <begin position="12"/>
        <end position="288"/>
    </location>
</feature>
<dbReference type="Gene3D" id="3.40.50.10880">
    <property type="entry name" value="Uncharacterised protein PF01937, DUF89, domain 3"/>
    <property type="match status" value="1"/>
</dbReference>
<dbReference type="Pfam" id="PF01937">
    <property type="entry name" value="ARMT1-like_dom"/>
    <property type="match status" value="1"/>
</dbReference>
<proteinExistence type="predicted"/>
<dbReference type="Gene3D" id="1.10.285.20">
    <property type="entry name" value="Uncharacterised protein PF01937, DUF89, domain 2"/>
    <property type="match status" value="1"/>
</dbReference>
<dbReference type="AlphaFoldDB" id="A0A2N3G7T4"/>
<dbReference type="InterPro" id="IPR014444">
    <property type="entry name" value="PH1575-like"/>
</dbReference>
<evidence type="ECO:0000313" key="3">
    <source>
        <dbReference type="Proteomes" id="UP000233654"/>
    </source>
</evidence>
<comment type="caution">
    <text evidence="2">The sequence shown here is derived from an EMBL/GenBank/DDBJ whole genome shotgun (WGS) entry which is preliminary data.</text>
</comment>
<dbReference type="EMBL" id="PHEX01000005">
    <property type="protein sequence ID" value="PKQ28780.1"/>
    <property type="molecule type" value="Genomic_DNA"/>
</dbReference>
<sequence length="307" mass="33611">MRLKVNKLLKILPDCYVCAMRQALSAARLISDGEEFQRRCLREAARLLVESRCDITPPEAGEGIYRMIREISQVQDPFAQQKRQQNQAVEAILPWLRETVAGAADPLLMAVRLAIAGNVVDTGAQASFDLEKSVIEAVAPRNGLEQFDAFASSLARADTVLLVADNSGEIVFDLVLIETMRRLRAGELDVTVAVRAAPIINDVTEAEARQVGIDAVARIISSGSEMPGTVLARTTREFREIFEAADLVISKGQGNWETLDELDECSREVFFMFQAKCPAVAAINACKEGVSLLLKKGQAPSTFTAER</sequence>
<evidence type="ECO:0000259" key="1">
    <source>
        <dbReference type="Pfam" id="PF01937"/>
    </source>
</evidence>
<evidence type="ECO:0000313" key="2">
    <source>
        <dbReference type="EMBL" id="PKQ28780.1"/>
    </source>
</evidence>
<dbReference type="InterPro" id="IPR036075">
    <property type="entry name" value="ARMT-1-like_metal-bd_sf"/>
</dbReference>
<accession>A0A2N3G7T4</accession>